<accession>A0A7S3IRQ7</accession>
<dbReference type="EMBL" id="HBIH01028646">
    <property type="protein sequence ID" value="CAE0330864.1"/>
    <property type="molecule type" value="Transcribed_RNA"/>
</dbReference>
<dbReference type="AlphaFoldDB" id="A0A7S3IRQ7"/>
<proteinExistence type="predicted"/>
<evidence type="ECO:0000313" key="2">
    <source>
        <dbReference type="EMBL" id="CAE0330864.1"/>
    </source>
</evidence>
<protein>
    <recommendedName>
        <fullName evidence="3">Secreted protein</fullName>
    </recommendedName>
</protein>
<evidence type="ECO:0000256" key="1">
    <source>
        <dbReference type="SAM" id="SignalP"/>
    </source>
</evidence>
<sequence>MSILGLLLHQIGFFPALVFRSGHARRSQVVGALELSLAEDATGRVGTVIQAEVVTIKLTTAASYFFSAHSAVRNLGDLRSMSEELVARVLPSRAIDELVALDQLSLLLLLLLEVVGILTGPDHFLEAAFFIGEQVWRNLIVIDVVDWNHFPWLRIPVDVLFWSGELLDEGVLVVRKQGHLVALVGLEFFRFLLIQLLLDLAALLLKHIMEVVEHGLTLLLYRRGGVIAFF</sequence>
<gene>
    <name evidence="2" type="ORF">SINC0208_LOCUS11496</name>
</gene>
<feature type="signal peptide" evidence="1">
    <location>
        <begin position="1"/>
        <end position="24"/>
    </location>
</feature>
<organism evidence="2">
    <name type="scientific">Strombidium inclinatum</name>
    <dbReference type="NCBI Taxonomy" id="197538"/>
    <lineage>
        <taxon>Eukaryota</taxon>
        <taxon>Sar</taxon>
        <taxon>Alveolata</taxon>
        <taxon>Ciliophora</taxon>
        <taxon>Intramacronucleata</taxon>
        <taxon>Spirotrichea</taxon>
        <taxon>Oligotrichia</taxon>
        <taxon>Strombidiidae</taxon>
        <taxon>Strombidium</taxon>
    </lineage>
</organism>
<name>A0A7S3IRQ7_9SPIT</name>
<evidence type="ECO:0008006" key="3">
    <source>
        <dbReference type="Google" id="ProtNLM"/>
    </source>
</evidence>
<reference evidence="2" key="1">
    <citation type="submission" date="2021-01" db="EMBL/GenBank/DDBJ databases">
        <authorList>
            <person name="Corre E."/>
            <person name="Pelletier E."/>
            <person name="Niang G."/>
            <person name="Scheremetjew M."/>
            <person name="Finn R."/>
            <person name="Kale V."/>
            <person name="Holt S."/>
            <person name="Cochrane G."/>
            <person name="Meng A."/>
            <person name="Brown T."/>
            <person name="Cohen L."/>
        </authorList>
    </citation>
    <scope>NUCLEOTIDE SEQUENCE</scope>
    <source>
        <strain evidence="2">S3</strain>
    </source>
</reference>
<feature type="chain" id="PRO_5030795076" description="Secreted protein" evidence="1">
    <location>
        <begin position="25"/>
        <end position="230"/>
    </location>
</feature>
<keyword evidence="1" id="KW-0732">Signal</keyword>